<evidence type="ECO:0000313" key="1">
    <source>
        <dbReference type="EMBL" id="JAH02459.1"/>
    </source>
</evidence>
<reference evidence="1" key="2">
    <citation type="journal article" date="2015" name="Fish Shellfish Immunol.">
        <title>Early steps in the European eel (Anguilla anguilla)-Vibrio vulnificus interaction in the gills: Role of the RtxA13 toxin.</title>
        <authorList>
            <person name="Callol A."/>
            <person name="Pajuelo D."/>
            <person name="Ebbesson L."/>
            <person name="Teles M."/>
            <person name="MacKenzie S."/>
            <person name="Amaro C."/>
        </authorList>
    </citation>
    <scope>NUCLEOTIDE SEQUENCE</scope>
</reference>
<proteinExistence type="predicted"/>
<dbReference type="EMBL" id="GBXM01106118">
    <property type="protein sequence ID" value="JAH02459.1"/>
    <property type="molecule type" value="Transcribed_RNA"/>
</dbReference>
<sequence length="54" mass="6505">MEMAGEAKSPLLNIAHFWTHEGHYINYSYSHHHHHHREQHYLHHCLQFSSQCVS</sequence>
<name>A0A0E9PD60_ANGAN</name>
<protein>
    <submittedName>
        <fullName evidence="1">Uncharacterized protein</fullName>
    </submittedName>
</protein>
<dbReference type="AlphaFoldDB" id="A0A0E9PD60"/>
<organism evidence="1">
    <name type="scientific">Anguilla anguilla</name>
    <name type="common">European freshwater eel</name>
    <name type="synonym">Muraena anguilla</name>
    <dbReference type="NCBI Taxonomy" id="7936"/>
    <lineage>
        <taxon>Eukaryota</taxon>
        <taxon>Metazoa</taxon>
        <taxon>Chordata</taxon>
        <taxon>Craniata</taxon>
        <taxon>Vertebrata</taxon>
        <taxon>Euteleostomi</taxon>
        <taxon>Actinopterygii</taxon>
        <taxon>Neopterygii</taxon>
        <taxon>Teleostei</taxon>
        <taxon>Anguilliformes</taxon>
        <taxon>Anguillidae</taxon>
        <taxon>Anguilla</taxon>
    </lineage>
</organism>
<accession>A0A0E9PD60</accession>
<reference evidence="1" key="1">
    <citation type="submission" date="2014-11" db="EMBL/GenBank/DDBJ databases">
        <authorList>
            <person name="Amaro Gonzalez C."/>
        </authorList>
    </citation>
    <scope>NUCLEOTIDE SEQUENCE</scope>
</reference>